<proteinExistence type="predicted"/>
<keyword evidence="2" id="KW-1185">Reference proteome</keyword>
<reference evidence="1" key="1">
    <citation type="submission" date="2023-08" db="EMBL/GenBank/DDBJ databases">
        <title>A de novo genome assembly of Solanum verrucosum Schlechtendal, a Mexican diploid species geographically isolated from the other diploid A-genome species in potato relatives.</title>
        <authorList>
            <person name="Hosaka K."/>
        </authorList>
    </citation>
    <scope>NUCLEOTIDE SEQUENCE</scope>
    <source>
        <tissue evidence="1">Young leaves</tissue>
    </source>
</reference>
<accession>A0AAF0U5D4</accession>
<sequence length="49" mass="5508">MAGERLFELLWPRRKTRKAAALTLKLEGEVGSGVVGLLKILGRFLDLQR</sequence>
<organism evidence="1 2">
    <name type="scientific">Solanum verrucosum</name>
    <dbReference type="NCBI Taxonomy" id="315347"/>
    <lineage>
        <taxon>Eukaryota</taxon>
        <taxon>Viridiplantae</taxon>
        <taxon>Streptophyta</taxon>
        <taxon>Embryophyta</taxon>
        <taxon>Tracheophyta</taxon>
        <taxon>Spermatophyta</taxon>
        <taxon>Magnoliopsida</taxon>
        <taxon>eudicotyledons</taxon>
        <taxon>Gunneridae</taxon>
        <taxon>Pentapetalae</taxon>
        <taxon>asterids</taxon>
        <taxon>lamiids</taxon>
        <taxon>Solanales</taxon>
        <taxon>Solanaceae</taxon>
        <taxon>Solanoideae</taxon>
        <taxon>Solaneae</taxon>
        <taxon>Solanum</taxon>
    </lineage>
</organism>
<gene>
    <name evidence="1" type="ORF">MTR67_032895</name>
</gene>
<protein>
    <submittedName>
        <fullName evidence="1">Uncharacterized protein</fullName>
    </submittedName>
</protein>
<name>A0AAF0U5D4_SOLVR</name>
<dbReference type="AlphaFoldDB" id="A0AAF0U5D4"/>
<evidence type="ECO:0000313" key="2">
    <source>
        <dbReference type="Proteomes" id="UP001234989"/>
    </source>
</evidence>
<evidence type="ECO:0000313" key="1">
    <source>
        <dbReference type="EMBL" id="WMV39510.1"/>
    </source>
</evidence>
<dbReference type="EMBL" id="CP133618">
    <property type="protein sequence ID" value="WMV39510.1"/>
    <property type="molecule type" value="Genomic_DNA"/>
</dbReference>
<dbReference type="Proteomes" id="UP001234989">
    <property type="component" value="Chromosome 7"/>
</dbReference>